<gene>
    <name evidence="2" type="ORF">NFI95_07600</name>
</gene>
<dbReference type="RefSeq" id="WP_422863787.1">
    <property type="nucleotide sequence ID" value="NZ_JAMSKV010000005.1"/>
</dbReference>
<dbReference type="EMBL" id="JAMSKV010000005">
    <property type="protein sequence ID" value="MCQ8278313.1"/>
    <property type="molecule type" value="Genomic_DNA"/>
</dbReference>
<protein>
    <submittedName>
        <fullName evidence="2">YdcF family protein</fullName>
    </submittedName>
</protein>
<dbReference type="Gene3D" id="3.40.50.620">
    <property type="entry name" value="HUPs"/>
    <property type="match status" value="1"/>
</dbReference>
<dbReference type="InterPro" id="IPR014729">
    <property type="entry name" value="Rossmann-like_a/b/a_fold"/>
</dbReference>
<comment type="caution">
    <text evidence="2">The sequence shown here is derived from an EMBL/GenBank/DDBJ whole genome shotgun (WGS) entry which is preliminary data.</text>
</comment>
<evidence type="ECO:0000259" key="1">
    <source>
        <dbReference type="Pfam" id="PF02698"/>
    </source>
</evidence>
<sequence length="183" mass="20347">MPRAEPEAAGERAAIILFGAGVRPDGEPTLTLARRIDAANRFGETLPVPPLYLPSGGVGRHSPAEAVVMARRLLHAGVTADRILTDERARDTLDTVFNVRAMLRDLGHRGPVFAATSAYHLPRCIVLLRLAGLAARPVPPPPEPASHLFLRRWRWRLREVPALPWDALLLFGRELIDRWKTKR</sequence>
<organism evidence="2 3">
    <name type="scientific">Endosaccharibacter trunci</name>
    <dbReference type="NCBI Taxonomy" id="2812733"/>
    <lineage>
        <taxon>Bacteria</taxon>
        <taxon>Pseudomonadati</taxon>
        <taxon>Pseudomonadota</taxon>
        <taxon>Alphaproteobacteria</taxon>
        <taxon>Acetobacterales</taxon>
        <taxon>Acetobacteraceae</taxon>
        <taxon>Endosaccharibacter</taxon>
    </lineage>
</organism>
<dbReference type="PANTHER" id="PTHR30336">
    <property type="entry name" value="INNER MEMBRANE PROTEIN, PROBABLE PERMEASE"/>
    <property type="match status" value="1"/>
</dbReference>
<dbReference type="InterPro" id="IPR051599">
    <property type="entry name" value="Cell_Envelope_Assoc"/>
</dbReference>
<feature type="domain" description="DUF218" evidence="1">
    <location>
        <begin position="14"/>
        <end position="159"/>
    </location>
</feature>
<dbReference type="CDD" id="cd06259">
    <property type="entry name" value="YdcF-like"/>
    <property type="match status" value="1"/>
</dbReference>
<dbReference type="Proteomes" id="UP001524587">
    <property type="component" value="Unassembled WGS sequence"/>
</dbReference>
<keyword evidence="3" id="KW-1185">Reference proteome</keyword>
<dbReference type="InterPro" id="IPR003848">
    <property type="entry name" value="DUF218"/>
</dbReference>
<evidence type="ECO:0000313" key="3">
    <source>
        <dbReference type="Proteomes" id="UP001524587"/>
    </source>
</evidence>
<accession>A0ABT1W911</accession>
<proteinExistence type="predicted"/>
<dbReference type="PANTHER" id="PTHR30336:SF20">
    <property type="entry name" value="DUF218 DOMAIN-CONTAINING PROTEIN"/>
    <property type="match status" value="1"/>
</dbReference>
<reference evidence="2 3" key="1">
    <citation type="submission" date="2022-06" db="EMBL/GenBank/DDBJ databases">
        <title>Endosaccharibacter gen. nov., sp. nov., endophytic bacteria isolated from sugarcane.</title>
        <authorList>
            <person name="Pitiwittayakul N."/>
            <person name="Yukphan P."/>
            <person name="Charoenyingcharoen P."/>
            <person name="Tanasupawat S."/>
        </authorList>
    </citation>
    <scope>NUCLEOTIDE SEQUENCE [LARGE SCALE GENOMIC DNA]</scope>
    <source>
        <strain evidence="2 3">KSS8</strain>
    </source>
</reference>
<evidence type="ECO:0000313" key="2">
    <source>
        <dbReference type="EMBL" id="MCQ8278313.1"/>
    </source>
</evidence>
<dbReference type="Pfam" id="PF02698">
    <property type="entry name" value="DUF218"/>
    <property type="match status" value="1"/>
</dbReference>
<name>A0ABT1W911_9PROT</name>